<dbReference type="Proteomes" id="UP000028073">
    <property type="component" value="Unassembled WGS sequence"/>
</dbReference>
<evidence type="ECO:0000313" key="4">
    <source>
        <dbReference type="EMBL" id="KEQ18077.1"/>
    </source>
</evidence>
<sequence length="1001" mass="109089">MTSIKESALRLVLKAKDTLSKTVLQSASSLESLRKEAQTLKQKLSDFQKQDRLLSSFQKQTEGVRDAGKAYREAEARVEKLAREFQQTEKPSRSLQRSLESARKTVVSASRAYQAQRQKLAGLRSSLEQAGLSSRNLSAQQQRLQKELKETASVLQKVDARAKTSARSFKRSGFRQLARDADRASGSMGRLSQRLGALVAASVGLYTVKRAIQGLLGTGDQFERLRVQLNAVMGSVAEGEQAIQWIKQFTRETPYQLEQVADAFVRLKAFGLDPMDGSMQAMVDQASKLGGGMERLNGISLAVGQAWAKQKLQGEEILQLVERGVPVWELLEKATGKNVQELQKLSSAGKLGRDTIALLIDEIGKSSSGAAAENMSLLSGYVSNLQDSWKNFLDEVAQSGALSYAKDQLKSISDQISVMSEDGRLSKLAQSISDAFVQMGEAIKANFTGLTFEGVVASIQSASQRIASTLASLNNTFTLTGNTVQLFFNGFTLAVKAFGLVFSQVLSSVSEGLSSLFNTFGATESAQKLQSFSESLKAVSSGFREAVKEDVQDINNSWQTLGEAMLQSSQTIQQAIRNESQKTTESIEQDVVKLNSVYVQSAQTAKKAFIDAADALKQINTAETRTELSDLAVQLSQAFADGTLTQEQYNEALEASRQKLAELEEGAESAADAARSLGDAVEEAGDKQATGAAQTSSSLDGLVGFYNSITAELYGLSAQAEDTFLTMQGATQIDTTDTLGEIGQLKAALAETTEELHQLQTANVGTDVTGLGRWMQNTATNAAAVKAEFYEQKIALEELVQGYQDGSISAETLASQGRAAADSMNLLNQQDLDRLNSAIEQAESSMERLADSTRGTLEGLQDELDRLQGKQEDIDRRRFEARKQELEAQLTIAKQQGDNESISNLKKALSLNQSIYAETKSRRKQQEQEAARREREEKARQENLHTQSQRQSTQGSTARTRATPDKVIRLEYPGGQVDIGVKPGDERRLLEALKNAGMRST</sequence>
<dbReference type="PANTHER" id="PTHR38812">
    <property type="entry name" value="MU-LIKE PROPHAGE FLUMU PROTEIN GP42"/>
    <property type="match status" value="1"/>
</dbReference>
<evidence type="ECO:0000256" key="1">
    <source>
        <dbReference type="SAM" id="Coils"/>
    </source>
</evidence>
<keyword evidence="1" id="KW-0175">Coiled coil</keyword>
<accession>A0A081NI04</accession>
<dbReference type="eggNOG" id="COG3941">
    <property type="taxonomic scope" value="Bacteria"/>
</dbReference>
<dbReference type="EMBL" id="JOKH01000002">
    <property type="protein sequence ID" value="KEQ18077.1"/>
    <property type="molecule type" value="Genomic_DNA"/>
</dbReference>
<protein>
    <recommendedName>
        <fullName evidence="3">Tape measure protein N-terminal domain-containing protein</fullName>
    </recommendedName>
</protein>
<evidence type="ECO:0000256" key="2">
    <source>
        <dbReference type="SAM" id="MobiDB-lite"/>
    </source>
</evidence>
<feature type="coiled-coil region" evidence="1">
    <location>
        <begin position="30"/>
        <end position="84"/>
    </location>
</feature>
<feature type="region of interest" description="Disordered" evidence="2">
    <location>
        <begin position="919"/>
        <end position="985"/>
    </location>
</feature>
<comment type="caution">
    <text evidence="4">The sequence shown here is derived from an EMBL/GenBank/DDBJ whole genome shotgun (WGS) entry which is preliminary data.</text>
</comment>
<dbReference type="InterPro" id="IPR053058">
    <property type="entry name" value="Mulikevirus_tape_measure"/>
</dbReference>
<dbReference type="InterPro" id="IPR013491">
    <property type="entry name" value="Tape_meas_N"/>
</dbReference>
<organism evidence="4 5">
    <name type="scientific">Endozoicomonas numazuensis</name>
    <dbReference type="NCBI Taxonomy" id="1137799"/>
    <lineage>
        <taxon>Bacteria</taxon>
        <taxon>Pseudomonadati</taxon>
        <taxon>Pseudomonadota</taxon>
        <taxon>Gammaproteobacteria</taxon>
        <taxon>Oceanospirillales</taxon>
        <taxon>Endozoicomonadaceae</taxon>
        <taxon>Endozoicomonas</taxon>
    </lineage>
</organism>
<dbReference type="PANTHER" id="PTHR38812:SF2">
    <property type="entry name" value="MU-LIKE PROPHAGE FLUMU PROTEIN GP42"/>
    <property type="match status" value="1"/>
</dbReference>
<dbReference type="STRING" id="1137799.GZ78_10905"/>
<keyword evidence="5" id="KW-1185">Reference proteome</keyword>
<name>A0A081NI04_9GAMM</name>
<feature type="domain" description="Tape measure protein N-terminal" evidence="3">
    <location>
        <begin position="215"/>
        <end position="397"/>
    </location>
</feature>
<dbReference type="Pfam" id="PF20155">
    <property type="entry name" value="TMP_3"/>
    <property type="match status" value="1"/>
</dbReference>
<proteinExistence type="predicted"/>
<evidence type="ECO:0000259" key="3">
    <source>
        <dbReference type="Pfam" id="PF20155"/>
    </source>
</evidence>
<dbReference type="OrthoDB" id="6745079at2"/>
<feature type="compositionally biased region" description="Low complexity" evidence="2">
    <location>
        <begin position="946"/>
        <end position="961"/>
    </location>
</feature>
<feature type="region of interest" description="Disordered" evidence="2">
    <location>
        <begin position="663"/>
        <end position="693"/>
    </location>
</feature>
<dbReference type="AlphaFoldDB" id="A0A081NI04"/>
<reference evidence="4 5" key="1">
    <citation type="submission" date="2014-06" db="EMBL/GenBank/DDBJ databases">
        <title>Whole Genome Sequences of Three Symbiotic Endozoicomonas Bacteria.</title>
        <authorList>
            <person name="Neave M.J."/>
            <person name="Apprill A."/>
            <person name="Voolstra C.R."/>
        </authorList>
    </citation>
    <scope>NUCLEOTIDE SEQUENCE [LARGE SCALE GENOMIC DNA]</scope>
    <source>
        <strain evidence="4 5">DSM 25634</strain>
    </source>
</reference>
<evidence type="ECO:0000313" key="5">
    <source>
        <dbReference type="Proteomes" id="UP000028073"/>
    </source>
</evidence>
<dbReference type="RefSeq" id="WP_051786022.1">
    <property type="nucleotide sequence ID" value="NZ_JOKH01000002.1"/>
</dbReference>
<feature type="compositionally biased region" description="Basic and acidic residues" evidence="2">
    <location>
        <begin position="924"/>
        <end position="943"/>
    </location>
</feature>
<dbReference type="NCBIfam" id="TIGR02675">
    <property type="entry name" value="tape_meas_nterm"/>
    <property type="match status" value="1"/>
</dbReference>
<gene>
    <name evidence="4" type="ORF">GZ78_10905</name>
</gene>